<dbReference type="InterPro" id="IPR015066">
    <property type="entry name" value="DUF1902"/>
</dbReference>
<proteinExistence type="predicted"/>
<dbReference type="InterPro" id="IPR035069">
    <property type="entry name" value="TTHA1013/TTHA0281-like"/>
</dbReference>
<evidence type="ECO:0000313" key="2">
    <source>
        <dbReference type="EMBL" id="TVO66701.1"/>
    </source>
</evidence>
<protein>
    <submittedName>
        <fullName evidence="2">DUF1902 domain-containing protein</fullName>
    </submittedName>
</protein>
<reference evidence="2 3" key="1">
    <citation type="submission" date="2019-07" db="EMBL/GenBank/DDBJ databases">
        <title>Reclasification of Spiribacter aquaticus.</title>
        <authorList>
            <person name="Leon M.J."/>
            <person name="Sanchez-Porro C."/>
            <person name="Ventosa A."/>
        </authorList>
    </citation>
    <scope>NUCLEOTIDE SEQUENCE [LARGE SCALE GENOMIC DNA]</scope>
    <source>
        <strain evidence="2 3">SP30</strain>
    </source>
</reference>
<dbReference type="SUPFAM" id="SSF143100">
    <property type="entry name" value="TTHA1013/TTHA0281-like"/>
    <property type="match status" value="1"/>
</dbReference>
<evidence type="ECO:0000313" key="3">
    <source>
        <dbReference type="Proteomes" id="UP000316688"/>
    </source>
</evidence>
<feature type="domain" description="DUF1902" evidence="1">
    <location>
        <begin position="5"/>
        <end position="57"/>
    </location>
</feature>
<sequence length="64" mass="6963">METSYIVRSMWDDDAGVWVATSDDVPGLVAEAESLDALYEKLEVLVPELLDVNGFGQGQEASTE</sequence>
<gene>
    <name evidence="2" type="ORF">FPL11_03180</name>
</gene>
<comment type="caution">
    <text evidence="2">The sequence shown here is derived from an EMBL/GenBank/DDBJ whole genome shotgun (WGS) entry which is preliminary data.</text>
</comment>
<keyword evidence="3" id="KW-1185">Reference proteome</keyword>
<name>A0A557RNF2_9GAMM</name>
<evidence type="ECO:0000259" key="1">
    <source>
        <dbReference type="Pfam" id="PF08972"/>
    </source>
</evidence>
<dbReference type="Pfam" id="PF08972">
    <property type="entry name" value="DUF1902"/>
    <property type="match status" value="1"/>
</dbReference>
<accession>A0A557RNF2</accession>
<dbReference type="RefSeq" id="WP_144347195.1">
    <property type="nucleotide sequence ID" value="NZ_VMKP01000001.1"/>
</dbReference>
<dbReference type="AlphaFoldDB" id="A0A557RNF2"/>
<organism evidence="2 3">
    <name type="scientific">Spiribacter aquaticus</name>
    <dbReference type="NCBI Taxonomy" id="1935996"/>
    <lineage>
        <taxon>Bacteria</taxon>
        <taxon>Pseudomonadati</taxon>
        <taxon>Pseudomonadota</taxon>
        <taxon>Gammaproteobacteria</taxon>
        <taxon>Chromatiales</taxon>
        <taxon>Ectothiorhodospiraceae</taxon>
        <taxon>Spiribacter</taxon>
    </lineage>
</organism>
<dbReference type="Gene3D" id="3.30.2390.10">
    <property type="entry name" value="TTHA1013-like"/>
    <property type="match status" value="1"/>
</dbReference>
<dbReference type="Proteomes" id="UP000316688">
    <property type="component" value="Unassembled WGS sequence"/>
</dbReference>
<dbReference type="EMBL" id="VMKP01000001">
    <property type="protein sequence ID" value="TVO66701.1"/>
    <property type="molecule type" value="Genomic_DNA"/>
</dbReference>